<feature type="signal peptide" evidence="1">
    <location>
        <begin position="1"/>
        <end position="21"/>
    </location>
</feature>
<dbReference type="PROSITE" id="PS51257">
    <property type="entry name" value="PROKAR_LIPOPROTEIN"/>
    <property type="match status" value="1"/>
</dbReference>
<dbReference type="EC" id="3.1.3.1" evidence="3"/>
<evidence type="ECO:0000259" key="2">
    <source>
        <dbReference type="Pfam" id="PF22494"/>
    </source>
</evidence>
<dbReference type="EMBL" id="CACVAZ010000221">
    <property type="protein sequence ID" value="CAA6827517.1"/>
    <property type="molecule type" value="Genomic_DNA"/>
</dbReference>
<dbReference type="PANTHER" id="PTHR46928">
    <property type="entry name" value="MESENCHYME-SPECIFIC CELL SURFACE GLYCOPROTEIN"/>
    <property type="match status" value="1"/>
</dbReference>
<reference evidence="3" key="1">
    <citation type="submission" date="2020-01" db="EMBL/GenBank/DDBJ databases">
        <authorList>
            <person name="Meier V. D."/>
            <person name="Meier V D."/>
        </authorList>
    </citation>
    <scope>NUCLEOTIDE SEQUENCE</scope>
    <source>
        <strain evidence="3">HLG_WM_MAG_02</strain>
    </source>
</reference>
<protein>
    <submittedName>
        <fullName evidence="3">Alkaline phosphatase (EC)</fullName>
        <ecNumber evidence="3">3.1.3.1</ecNumber>
    </submittedName>
</protein>
<feature type="domain" description="Choice-of-anchor I" evidence="2">
    <location>
        <begin position="40"/>
        <end position="516"/>
    </location>
</feature>
<evidence type="ECO:0000256" key="1">
    <source>
        <dbReference type="SAM" id="SignalP"/>
    </source>
</evidence>
<keyword evidence="3" id="KW-0378">Hydrolase</keyword>
<name>A0A6S6UEW7_9BACT</name>
<dbReference type="Gene3D" id="2.130.10.10">
    <property type="entry name" value="YVTN repeat-like/Quinoprotein amine dehydrogenase"/>
    <property type="match status" value="1"/>
</dbReference>
<dbReference type="SUPFAM" id="SSF75011">
    <property type="entry name" value="3-carboxy-cis,cis-mucoante lactonizing enzyme"/>
    <property type="match status" value="1"/>
</dbReference>
<dbReference type="Pfam" id="PF22494">
    <property type="entry name" value="choice_anch_I"/>
    <property type="match status" value="1"/>
</dbReference>
<dbReference type="AlphaFoldDB" id="A0A6S6UEW7"/>
<dbReference type="InterPro" id="IPR055188">
    <property type="entry name" value="Choice_anch_I"/>
</dbReference>
<organism evidence="3">
    <name type="scientific">uncultured Sulfurovum sp</name>
    <dbReference type="NCBI Taxonomy" id="269237"/>
    <lineage>
        <taxon>Bacteria</taxon>
        <taxon>Pseudomonadati</taxon>
        <taxon>Campylobacterota</taxon>
        <taxon>Epsilonproteobacteria</taxon>
        <taxon>Campylobacterales</taxon>
        <taxon>Sulfurovaceae</taxon>
        <taxon>Sulfurovum</taxon>
        <taxon>environmental samples</taxon>
    </lineage>
</organism>
<feature type="chain" id="PRO_5028416567" evidence="1">
    <location>
        <begin position="22"/>
        <end position="522"/>
    </location>
</feature>
<evidence type="ECO:0000313" key="3">
    <source>
        <dbReference type="EMBL" id="CAA6827517.1"/>
    </source>
</evidence>
<proteinExistence type="predicted"/>
<gene>
    <name evidence="3" type="ORF">HELGO_WM27380</name>
</gene>
<dbReference type="NCBIfam" id="NF038117">
    <property type="entry name" value="choice_anch_I"/>
    <property type="match status" value="1"/>
</dbReference>
<dbReference type="GO" id="GO:0004035">
    <property type="term" value="F:alkaline phosphatase activity"/>
    <property type="evidence" value="ECO:0007669"/>
    <property type="project" value="UniProtKB-EC"/>
</dbReference>
<accession>A0A6S6UEW7</accession>
<dbReference type="InterPro" id="IPR052956">
    <property type="entry name" value="Mesenchyme-surface_protein"/>
</dbReference>
<dbReference type="InterPro" id="IPR015943">
    <property type="entry name" value="WD40/YVTN_repeat-like_dom_sf"/>
</dbReference>
<keyword evidence="1" id="KW-0732">Signal</keyword>
<dbReference type="PANTHER" id="PTHR46928:SF1">
    <property type="entry name" value="MESENCHYME-SPECIFIC CELL SURFACE GLYCOPROTEIN"/>
    <property type="match status" value="1"/>
</dbReference>
<sequence length="522" mass="55965">MKKTIILSTVTSLLLASVIFTGCGDNNITVVDDVNITGISKLSSYESKKEGGSEIVAFDKTSKRMFITNGADNKLDIVDISTVTTPTLVSQIDLSSYGTGVNSVASKNGKIAVAMENGDAIVGKKQGKGSVIILDANGRLLRKVVAGYLPDMVTFNEDGTKIIVANEGEPNGAYTTDPIGSIGIVTVADGSYLDLDFSNTTLTKASDGTEVRLGATLSNNQAQDIEPEYVTVSGNYAYVTLQENNAMAKVDLTSNSIEYVKSYGSKSYETGNSTIDIEENGKIEMKNFAGLFGFYQPDSIASYIKNGVTYLVTANEGDGREYCLDSDPKCDNPTHIDESKISKLDLADSIKASYENDNDLKVMTDLGKNSDGKYEKLYTYGARSFSIWDDQGDLVWDSGDAISKKVAEIQPSLFNQDDGDIDGRSGNKGAEPEALTIGTIGNKVIAFIGLERQNAILLYDISNPKAPTFISYLDIGSKGDVSPEGMRFIAASESPNGKDLLLVANEMSGSTVVYEINKVINK</sequence>